<organism evidence="1 2">
    <name type="scientific">Diphasiastrum complanatum</name>
    <name type="common">Issler's clubmoss</name>
    <name type="synonym">Lycopodium complanatum</name>
    <dbReference type="NCBI Taxonomy" id="34168"/>
    <lineage>
        <taxon>Eukaryota</taxon>
        <taxon>Viridiplantae</taxon>
        <taxon>Streptophyta</taxon>
        <taxon>Embryophyta</taxon>
        <taxon>Tracheophyta</taxon>
        <taxon>Lycopodiopsida</taxon>
        <taxon>Lycopodiales</taxon>
        <taxon>Lycopodiaceae</taxon>
        <taxon>Lycopodioideae</taxon>
        <taxon>Diphasiastrum</taxon>
    </lineage>
</organism>
<comment type="caution">
    <text evidence="1">The sequence shown here is derived from an EMBL/GenBank/DDBJ whole genome shotgun (WGS) entry which is preliminary data.</text>
</comment>
<name>A0ACC2D5K7_DIPCM</name>
<reference evidence="2" key="1">
    <citation type="journal article" date="2024" name="Proc. Natl. Acad. Sci. U.S.A.">
        <title>Extraordinary preservation of gene collinearity over three hundred million years revealed in homosporous lycophytes.</title>
        <authorList>
            <person name="Li C."/>
            <person name="Wickell D."/>
            <person name="Kuo L.Y."/>
            <person name="Chen X."/>
            <person name="Nie B."/>
            <person name="Liao X."/>
            <person name="Peng D."/>
            <person name="Ji J."/>
            <person name="Jenkins J."/>
            <person name="Williams M."/>
            <person name="Shu S."/>
            <person name="Plott C."/>
            <person name="Barry K."/>
            <person name="Rajasekar S."/>
            <person name="Grimwood J."/>
            <person name="Han X."/>
            <person name="Sun S."/>
            <person name="Hou Z."/>
            <person name="He W."/>
            <person name="Dai G."/>
            <person name="Sun C."/>
            <person name="Schmutz J."/>
            <person name="Leebens-Mack J.H."/>
            <person name="Li F.W."/>
            <person name="Wang L."/>
        </authorList>
    </citation>
    <scope>NUCLEOTIDE SEQUENCE [LARGE SCALE GENOMIC DNA]</scope>
    <source>
        <strain evidence="2">cv. PW_Plant_1</strain>
    </source>
</reference>
<sequence>MERDEDLQRFNFWRLVSNLHGSPTSPPGLLMLRKGSVSRGEMLGGIYFSCSNERMLAADLIGGNFQRKHSLIYPSSEASEETCEDDIADDCIGLRVGKKRRLTIEQVRSLELSFETDNRLEPERKVLLATELGLQPRQVAVWFQNRRARWKTKQLEKDYNALKYSFDSLKTNYNALVLEKERLQAEIFERAEKLQCDDKQSRDADRSYDSGATNEKIRPVRNRGDLSSVVSEGDASEILSEDSLPVNIPVSNVTGYPPCTTSLGVDPDALTIFHAIMCSQECTKSNNDDNGTPDCFCSFEDRQDPLIWWEY</sequence>
<proteinExistence type="predicted"/>
<evidence type="ECO:0000313" key="2">
    <source>
        <dbReference type="Proteomes" id="UP001162992"/>
    </source>
</evidence>
<dbReference type="Proteomes" id="UP001162992">
    <property type="component" value="Chromosome 7"/>
</dbReference>
<accession>A0ACC2D5K7</accession>
<dbReference type="EMBL" id="CM055098">
    <property type="protein sequence ID" value="KAJ7549528.1"/>
    <property type="molecule type" value="Genomic_DNA"/>
</dbReference>
<evidence type="ECO:0000313" key="1">
    <source>
        <dbReference type="EMBL" id="KAJ7549528.1"/>
    </source>
</evidence>
<protein>
    <submittedName>
        <fullName evidence="1">Uncharacterized protein</fullName>
    </submittedName>
</protein>
<keyword evidence="2" id="KW-1185">Reference proteome</keyword>
<gene>
    <name evidence="1" type="ORF">O6H91_07G057600</name>
</gene>